<accession>A0A1Z1W2P6</accession>
<evidence type="ECO:0000313" key="2">
    <source>
        <dbReference type="Proteomes" id="UP000195880"/>
    </source>
</evidence>
<dbReference type="OrthoDB" id="4321441at2"/>
<proteinExistence type="predicted"/>
<dbReference type="EMBL" id="CP021748">
    <property type="protein sequence ID" value="ARX80692.1"/>
    <property type="molecule type" value="Genomic_DNA"/>
</dbReference>
<dbReference type="RefSeq" id="WP_087882414.1">
    <property type="nucleotide sequence ID" value="NZ_CP021748.1"/>
</dbReference>
<keyword evidence="2" id="KW-1185">Reference proteome</keyword>
<protein>
    <submittedName>
        <fullName evidence="1">Uncharacterized protein</fullName>
    </submittedName>
</protein>
<evidence type="ECO:0000313" key="1">
    <source>
        <dbReference type="EMBL" id="ARX80692.1"/>
    </source>
</evidence>
<dbReference type="Proteomes" id="UP000195880">
    <property type="component" value="Chromosome"/>
</dbReference>
<reference evidence="1 2" key="1">
    <citation type="submission" date="2017-05" db="EMBL/GenBank/DDBJ databases">
        <title>Streptomyces alboflavus Genome sequencing and assembly.</title>
        <authorList>
            <person name="Wang Y."/>
            <person name="Du B."/>
            <person name="Ding Y."/>
            <person name="Liu H."/>
            <person name="Hou Q."/>
            <person name="Liu K."/>
            <person name="Wang C."/>
            <person name="Yao L."/>
        </authorList>
    </citation>
    <scope>NUCLEOTIDE SEQUENCE [LARGE SCALE GENOMIC DNA]</scope>
    <source>
        <strain evidence="1 2">MDJK44</strain>
    </source>
</reference>
<gene>
    <name evidence="1" type="ORF">SMD44_00090</name>
</gene>
<dbReference type="STRING" id="67267.GCA_000716675_07083"/>
<dbReference type="KEGG" id="salf:SMD44_00090"/>
<organism evidence="1 2">
    <name type="scientific">Streptomyces alboflavus</name>
    <dbReference type="NCBI Taxonomy" id="67267"/>
    <lineage>
        <taxon>Bacteria</taxon>
        <taxon>Bacillati</taxon>
        <taxon>Actinomycetota</taxon>
        <taxon>Actinomycetes</taxon>
        <taxon>Kitasatosporales</taxon>
        <taxon>Streptomycetaceae</taxon>
        <taxon>Streptomyces</taxon>
    </lineage>
</organism>
<sequence length="78" mass="8629">MARSLSPALTRADQRAASSGVFWVGGETWQARHWFHHITHSMADTTPPDAAFLDGLEIFARNMRGRGSGSVVLSCTRW</sequence>
<dbReference type="AlphaFoldDB" id="A0A1Z1W2P6"/>
<name>A0A1Z1W2P6_9ACTN</name>